<dbReference type="GeneID" id="20641847"/>
<gene>
    <name evidence="1" type="ORF">PHYSODRAFT_300295</name>
</gene>
<dbReference type="InParanoid" id="G4ZGP1"/>
<accession>G4ZGP1</accession>
<dbReference type="AlphaFoldDB" id="G4ZGP1"/>
<dbReference type="KEGG" id="psoj:PHYSODRAFT_300295"/>
<evidence type="ECO:0000313" key="1">
    <source>
        <dbReference type="EMBL" id="EGZ17123.1"/>
    </source>
</evidence>
<keyword evidence="2" id="KW-1185">Reference proteome</keyword>
<dbReference type="OMA" id="DILMQGR"/>
<sequence>MLGRAGRLTPLLGRSLAAQTRCFAAKPKIQVPVDKTKVHETPIVQNCGGDFMRWMGPGSRFQMYCSLLLSGSLVYQADASANMLEVRIEAKSSFRSMEDAEVLATSGTICSASMTVFFGAKRLCDKVVTDIVSCRRMGDPNEFVRVSVMGVGVKEVLEASPKDLKLLGHNGKDAYSFVLGGRRLQLDTSTGECLNRKALDILMQGRPLVTRKVKQGKKGSRR</sequence>
<name>G4ZGP1_PHYSP</name>
<dbReference type="EMBL" id="JH159154">
    <property type="protein sequence ID" value="EGZ17123.1"/>
    <property type="molecule type" value="Genomic_DNA"/>
</dbReference>
<protein>
    <submittedName>
        <fullName evidence="1">Uncharacterized protein</fullName>
    </submittedName>
</protein>
<evidence type="ECO:0000313" key="2">
    <source>
        <dbReference type="Proteomes" id="UP000002640"/>
    </source>
</evidence>
<organism evidence="1 2">
    <name type="scientific">Phytophthora sojae (strain P6497)</name>
    <name type="common">Soybean stem and root rot agent</name>
    <name type="synonym">Phytophthora megasperma f. sp. glycines</name>
    <dbReference type="NCBI Taxonomy" id="1094619"/>
    <lineage>
        <taxon>Eukaryota</taxon>
        <taxon>Sar</taxon>
        <taxon>Stramenopiles</taxon>
        <taxon>Oomycota</taxon>
        <taxon>Peronosporomycetes</taxon>
        <taxon>Peronosporales</taxon>
        <taxon>Peronosporaceae</taxon>
        <taxon>Phytophthora</taxon>
    </lineage>
</organism>
<proteinExistence type="predicted"/>
<dbReference type="RefSeq" id="XP_009526181.1">
    <property type="nucleotide sequence ID" value="XM_009527886.1"/>
</dbReference>
<dbReference type="Proteomes" id="UP000002640">
    <property type="component" value="Unassembled WGS sequence"/>
</dbReference>
<reference evidence="1 2" key="1">
    <citation type="journal article" date="2006" name="Science">
        <title>Phytophthora genome sequences uncover evolutionary origins and mechanisms of pathogenesis.</title>
        <authorList>
            <person name="Tyler B.M."/>
            <person name="Tripathy S."/>
            <person name="Zhang X."/>
            <person name="Dehal P."/>
            <person name="Jiang R.H."/>
            <person name="Aerts A."/>
            <person name="Arredondo F.D."/>
            <person name="Baxter L."/>
            <person name="Bensasson D."/>
            <person name="Beynon J.L."/>
            <person name="Chapman J."/>
            <person name="Damasceno C.M."/>
            <person name="Dorrance A.E."/>
            <person name="Dou D."/>
            <person name="Dickerman A.W."/>
            <person name="Dubchak I.L."/>
            <person name="Garbelotto M."/>
            <person name="Gijzen M."/>
            <person name="Gordon S.G."/>
            <person name="Govers F."/>
            <person name="Grunwald N.J."/>
            <person name="Huang W."/>
            <person name="Ivors K.L."/>
            <person name="Jones R.W."/>
            <person name="Kamoun S."/>
            <person name="Krampis K."/>
            <person name="Lamour K.H."/>
            <person name="Lee M.K."/>
            <person name="McDonald W.H."/>
            <person name="Medina M."/>
            <person name="Meijer H.J."/>
            <person name="Nordberg E.K."/>
            <person name="Maclean D.J."/>
            <person name="Ospina-Giraldo M.D."/>
            <person name="Morris P.F."/>
            <person name="Phuntumart V."/>
            <person name="Putnam N.H."/>
            <person name="Rash S."/>
            <person name="Rose J.K."/>
            <person name="Sakihama Y."/>
            <person name="Salamov A.A."/>
            <person name="Savidor A."/>
            <person name="Scheuring C.F."/>
            <person name="Smith B.M."/>
            <person name="Sobral B.W."/>
            <person name="Terry A."/>
            <person name="Torto-Alalibo T.A."/>
            <person name="Win J."/>
            <person name="Xu Z."/>
            <person name="Zhang H."/>
            <person name="Grigoriev I.V."/>
            <person name="Rokhsar D.S."/>
            <person name="Boore J.L."/>
        </authorList>
    </citation>
    <scope>NUCLEOTIDE SEQUENCE [LARGE SCALE GENOMIC DNA]</scope>
    <source>
        <strain evidence="1 2">P6497</strain>
    </source>
</reference>